<evidence type="ECO:0000256" key="1">
    <source>
        <dbReference type="ARBA" id="ARBA00022729"/>
    </source>
</evidence>
<dbReference type="OrthoDB" id="1027451at2"/>
<dbReference type="Pfam" id="PF03548">
    <property type="entry name" value="LolA"/>
    <property type="match status" value="1"/>
</dbReference>
<dbReference type="SUPFAM" id="SSF89392">
    <property type="entry name" value="Prokaryotic lipoproteins and lipoprotein localization factors"/>
    <property type="match status" value="1"/>
</dbReference>
<dbReference type="Gene3D" id="2.50.20.10">
    <property type="entry name" value="Lipoprotein localisation LolA/LolB/LppX"/>
    <property type="match status" value="1"/>
</dbReference>
<dbReference type="PANTHER" id="PTHR35869:SF1">
    <property type="entry name" value="OUTER-MEMBRANE LIPOPROTEIN CARRIER PROTEIN"/>
    <property type="match status" value="1"/>
</dbReference>
<protein>
    <submittedName>
        <fullName evidence="3">Outer membrane lipoprotein-sorting protein</fullName>
    </submittedName>
</protein>
<dbReference type="EMBL" id="QGDT01000004">
    <property type="protein sequence ID" value="PWJ58567.1"/>
    <property type="molecule type" value="Genomic_DNA"/>
</dbReference>
<dbReference type="RefSeq" id="WP_109674397.1">
    <property type="nucleotide sequence ID" value="NZ_QGDT01000004.1"/>
</dbReference>
<keyword evidence="4" id="KW-1185">Reference proteome</keyword>
<dbReference type="PANTHER" id="PTHR35869">
    <property type="entry name" value="OUTER-MEMBRANE LIPOPROTEIN CARRIER PROTEIN"/>
    <property type="match status" value="1"/>
</dbReference>
<proteinExistence type="predicted"/>
<dbReference type="InterPro" id="IPR004564">
    <property type="entry name" value="OM_lipoprot_carrier_LolA-like"/>
</dbReference>
<gene>
    <name evidence="3" type="ORF">CLV98_104427</name>
</gene>
<dbReference type="CDD" id="cd16325">
    <property type="entry name" value="LolA"/>
    <property type="match status" value="1"/>
</dbReference>
<dbReference type="AlphaFoldDB" id="A0A316B7G8"/>
<sequence>MYLKQIWIFGLLLLCLPSWAQQYKPAQNPQQLVAFLKASAQKTNTIEAKFTEEKQIALLKGTQKSSGVFYFKKKDRMRWEQRSPTSYTILINGDRVKIKDGTKQKSMEGGRMAQQIRSLILGLINGDFTEDKGFDKTYLENSTNYLVKLFPKNKRLKSVYKEISLLFNKKTGILEGLTFLESRGDSREMKFYDQHTNRPVEERLFNDF</sequence>
<organism evidence="3 4">
    <name type="scientific">Dyadobacter jejuensis</name>
    <dbReference type="NCBI Taxonomy" id="1082580"/>
    <lineage>
        <taxon>Bacteria</taxon>
        <taxon>Pseudomonadati</taxon>
        <taxon>Bacteroidota</taxon>
        <taxon>Cytophagia</taxon>
        <taxon>Cytophagales</taxon>
        <taxon>Spirosomataceae</taxon>
        <taxon>Dyadobacter</taxon>
    </lineage>
</organism>
<feature type="signal peptide" evidence="2">
    <location>
        <begin position="1"/>
        <end position="20"/>
    </location>
</feature>
<keyword evidence="3" id="KW-0449">Lipoprotein</keyword>
<keyword evidence="1 2" id="KW-0732">Signal</keyword>
<evidence type="ECO:0000313" key="3">
    <source>
        <dbReference type="EMBL" id="PWJ58567.1"/>
    </source>
</evidence>
<name>A0A316B7G8_9BACT</name>
<accession>A0A316B7G8</accession>
<evidence type="ECO:0000256" key="2">
    <source>
        <dbReference type="SAM" id="SignalP"/>
    </source>
</evidence>
<comment type="caution">
    <text evidence="3">The sequence shown here is derived from an EMBL/GenBank/DDBJ whole genome shotgun (WGS) entry which is preliminary data.</text>
</comment>
<reference evidence="3 4" key="1">
    <citation type="submission" date="2018-03" db="EMBL/GenBank/DDBJ databases">
        <title>Genomic Encyclopedia of Archaeal and Bacterial Type Strains, Phase II (KMG-II): from individual species to whole genera.</title>
        <authorList>
            <person name="Goeker M."/>
        </authorList>
    </citation>
    <scope>NUCLEOTIDE SEQUENCE [LARGE SCALE GENOMIC DNA]</scope>
    <source>
        <strain evidence="3 4">DSM 100346</strain>
    </source>
</reference>
<dbReference type="InterPro" id="IPR029046">
    <property type="entry name" value="LolA/LolB/LppX"/>
</dbReference>
<evidence type="ECO:0000313" key="4">
    <source>
        <dbReference type="Proteomes" id="UP000245880"/>
    </source>
</evidence>
<feature type="chain" id="PRO_5016454714" evidence="2">
    <location>
        <begin position="21"/>
        <end position="208"/>
    </location>
</feature>
<dbReference type="Proteomes" id="UP000245880">
    <property type="component" value="Unassembled WGS sequence"/>
</dbReference>